<evidence type="ECO:0000313" key="1">
    <source>
        <dbReference type="EMBL" id="AUV59901.1"/>
    </source>
</evidence>
<dbReference type="Proteomes" id="UP000241463">
    <property type="component" value="Segment"/>
</dbReference>
<sequence length="92" mass="10876">MLTSGEQLRIIAKTYRERQVKPELWNKMFKVMQTSAYQGKHSALLFCSGFTTDEIKHITANYKYYEEYAKTQNVELDLIAPKELIFGEAKWY</sequence>
<protein>
    <submittedName>
        <fullName evidence="1">Uncharacterized protein</fullName>
    </submittedName>
</protein>
<dbReference type="KEGG" id="vg:54988630"/>
<keyword evidence="2" id="KW-1185">Reference proteome</keyword>
<proteinExistence type="predicted"/>
<name>A0A2K9VCF0_9CAUD</name>
<evidence type="ECO:0000313" key="2">
    <source>
        <dbReference type="Proteomes" id="UP000241463"/>
    </source>
</evidence>
<dbReference type="GeneID" id="54988630"/>
<dbReference type="EMBL" id="MG765277">
    <property type="protein sequence ID" value="AUV59901.1"/>
    <property type="molecule type" value="Genomic_DNA"/>
</dbReference>
<organism evidence="1 2">
    <name type="scientific">Lactobacillus phage Bacchae</name>
    <dbReference type="NCBI Taxonomy" id="2079429"/>
    <lineage>
        <taxon>Viruses</taxon>
        <taxon>Duplodnaviria</taxon>
        <taxon>Heunggongvirae</taxon>
        <taxon>Uroviricota</taxon>
        <taxon>Caudoviricetes</taxon>
        <taxon>Herelleviridae</taxon>
        <taxon>Harbinvirus</taxon>
        <taxon>Harbinvirus bacchae</taxon>
    </lineage>
</organism>
<accession>A0A2K9VCF0</accession>
<reference evidence="1 2" key="1">
    <citation type="submission" date="2018-01" db="EMBL/GenBank/DDBJ databases">
        <title>Lactobacillus phages that infect wine-derived L. plantarum strains.</title>
        <authorList>
            <person name="Kyrkou I."/>
            <person name="Hestbjerg Hansen L."/>
        </authorList>
    </citation>
    <scope>NUCLEOTIDE SEQUENCE [LARGE SCALE GENOMIC DNA]</scope>
</reference>
<dbReference type="RefSeq" id="YP_009798185.1">
    <property type="nucleotide sequence ID" value="NC_047924.1"/>
</dbReference>